<accession>A0A132BAU5</accession>
<keyword evidence="2" id="KW-1185">Reference proteome</keyword>
<protein>
    <submittedName>
        <fullName evidence="1">Uncharacterized protein</fullName>
    </submittedName>
</protein>
<dbReference type="InParanoid" id="A0A132BAU5"/>
<reference evidence="1 2" key="1">
    <citation type="submission" date="2015-10" db="EMBL/GenBank/DDBJ databases">
        <title>Full genome of DAOMC 229536 Phialocephala scopiformis, a fungal endophyte of spruce producing the potent anti-insectan compound rugulosin.</title>
        <authorList>
            <consortium name="DOE Joint Genome Institute"/>
            <person name="Walker A.K."/>
            <person name="Frasz S.L."/>
            <person name="Seifert K.A."/>
            <person name="Miller J.D."/>
            <person name="Mondo S.J."/>
            <person name="Labutti K."/>
            <person name="Lipzen A."/>
            <person name="Dockter R."/>
            <person name="Kennedy M."/>
            <person name="Grigoriev I.V."/>
            <person name="Spatafora J.W."/>
        </authorList>
    </citation>
    <scope>NUCLEOTIDE SEQUENCE [LARGE SCALE GENOMIC DNA]</scope>
    <source>
        <strain evidence="1 2">CBS 120377</strain>
    </source>
</reference>
<proteinExistence type="predicted"/>
<dbReference type="Proteomes" id="UP000070700">
    <property type="component" value="Unassembled WGS sequence"/>
</dbReference>
<dbReference type="RefSeq" id="XP_018063866.1">
    <property type="nucleotide sequence ID" value="XM_018213570.1"/>
</dbReference>
<organism evidence="1 2">
    <name type="scientific">Mollisia scopiformis</name>
    <name type="common">Conifer needle endophyte fungus</name>
    <name type="synonym">Phialocephala scopiformis</name>
    <dbReference type="NCBI Taxonomy" id="149040"/>
    <lineage>
        <taxon>Eukaryota</taxon>
        <taxon>Fungi</taxon>
        <taxon>Dikarya</taxon>
        <taxon>Ascomycota</taxon>
        <taxon>Pezizomycotina</taxon>
        <taxon>Leotiomycetes</taxon>
        <taxon>Helotiales</taxon>
        <taxon>Mollisiaceae</taxon>
        <taxon>Mollisia</taxon>
    </lineage>
</organism>
<sequence length="339" mass="38087">MPMDALPAEVLLAIARLLGSVYLRSKMEILVLFTTWFVPVPIATRTTLTRGLNRYRMARIVAFEDLVLFPRCLLHFRGAPKISHDLVRSCLRSLTINGVAYTGNNDGLEMSPQNTAYCQNLDSLAAFMPGMVNLRTFRLGLRMETSLQLPEEQIWQGAMIKLIGSLPTSVTRLIVHVAGYTRNFQHSSTHSGLPTHFMCHLVCANGFLPRLIYLRFRMPITWDFPGSRVGQTLLLKLSLHGPRGNMMDHAQERVDKGKAKAYLNLYFLDGDFGVFGDESFSNRKRQFPSCLLKFLGTRKIGIPGGRATITTTLTQTRLPTRIQKTITTSLTQTQLPVEA</sequence>
<gene>
    <name evidence="1" type="ORF">LY89DRAFT_676292</name>
</gene>
<dbReference type="EMBL" id="KQ947432">
    <property type="protein sequence ID" value="KUJ09511.1"/>
    <property type="molecule type" value="Genomic_DNA"/>
</dbReference>
<dbReference type="AlphaFoldDB" id="A0A132BAU5"/>
<dbReference type="STRING" id="149040.A0A132BAU5"/>
<dbReference type="KEGG" id="psco:LY89DRAFT_676292"/>
<evidence type="ECO:0000313" key="1">
    <source>
        <dbReference type="EMBL" id="KUJ09511.1"/>
    </source>
</evidence>
<name>A0A132BAU5_MOLSC</name>
<evidence type="ECO:0000313" key="2">
    <source>
        <dbReference type="Proteomes" id="UP000070700"/>
    </source>
</evidence>
<dbReference type="GeneID" id="28823296"/>